<protein>
    <submittedName>
        <fullName evidence="1">Uncharacterized protein</fullName>
    </submittedName>
</protein>
<dbReference type="HOGENOM" id="CLU_1951935_0_0_1"/>
<dbReference type="EMBL" id="BT035505">
    <property type="protein sequence ID" value="ACF80510.1"/>
    <property type="molecule type" value="mRNA"/>
</dbReference>
<name>B4FEG7_MAIZE</name>
<dbReference type="AlphaFoldDB" id="B4FEG7"/>
<dbReference type="EMBL" id="CM007649">
    <property type="protein sequence ID" value="ONM40010.1"/>
    <property type="molecule type" value="Genomic_DNA"/>
</dbReference>
<reference evidence="1" key="1">
    <citation type="journal article" date="2009" name="PLoS Genet.">
        <title>Sequencing, mapping, and analysis of 27,455 maize full-length cDNAs.</title>
        <authorList>
            <person name="Soderlund C."/>
            <person name="Descour A."/>
            <person name="Kudrna D."/>
            <person name="Bomhoff M."/>
            <person name="Boyd L."/>
            <person name="Currie J."/>
            <person name="Angelova A."/>
            <person name="Collura K."/>
            <person name="Wissotski M."/>
            <person name="Ashley E."/>
            <person name="Morrow D."/>
            <person name="Fernandes J."/>
            <person name="Walbot V."/>
            <person name="Yu Y."/>
        </authorList>
    </citation>
    <scope>NUCLEOTIDE SEQUENCE</scope>
    <source>
        <strain evidence="1">B73</strain>
    </source>
</reference>
<dbReference type="EMBL" id="CM007649">
    <property type="protein sequence ID" value="ONM40022.1"/>
    <property type="molecule type" value="Genomic_DNA"/>
</dbReference>
<dbReference type="EMBL" id="CM007649">
    <property type="protein sequence ID" value="ONM40011.1"/>
    <property type="molecule type" value="Genomic_DNA"/>
</dbReference>
<organism evidence="1">
    <name type="scientific">Zea mays</name>
    <name type="common">Maize</name>
    <dbReference type="NCBI Taxonomy" id="4577"/>
    <lineage>
        <taxon>Eukaryota</taxon>
        <taxon>Viridiplantae</taxon>
        <taxon>Streptophyta</taxon>
        <taxon>Embryophyta</taxon>
        <taxon>Tracheophyta</taxon>
        <taxon>Spermatophyta</taxon>
        <taxon>Magnoliopsida</taxon>
        <taxon>Liliopsida</taxon>
        <taxon>Poales</taxon>
        <taxon>Poaceae</taxon>
        <taxon>PACMAD clade</taxon>
        <taxon>Panicoideae</taxon>
        <taxon>Andropogonodae</taxon>
        <taxon>Andropogoneae</taxon>
        <taxon>Tripsacinae</taxon>
        <taxon>Zea</taxon>
    </lineage>
</organism>
<accession>B4FEG7</accession>
<evidence type="ECO:0000313" key="1">
    <source>
        <dbReference type="EMBL" id="ACF80510.1"/>
    </source>
</evidence>
<dbReference type="EMBL" id="CM007649">
    <property type="protein sequence ID" value="ONM40012.1"/>
    <property type="molecule type" value="Genomic_DNA"/>
</dbReference>
<gene>
    <name evidence="2" type="ORF">ZEAMMB73_Zm00001d044133</name>
</gene>
<evidence type="ECO:0000313" key="2">
    <source>
        <dbReference type="EMBL" id="ONM40010.1"/>
    </source>
</evidence>
<dbReference type="PaxDb" id="4577-GRMZM2G000593_P03"/>
<sequence>MPGTRPRPLGAPLHHQRGCGQRLRLHDADAHRLRRAGLHAGGTLRRRQGLQVAAPGGVDQPGGLLCHRLAARHPFRIHARLPNQGAVDGADMQPPLPELRPLFYHPVNQLAGVRPDHVQQGQRFCVLGI</sequence>
<reference evidence="2" key="2">
    <citation type="submission" date="2015-12" db="EMBL/GenBank/DDBJ databases">
        <title>Update maize B73 reference genome by single molecule sequencing technologies.</title>
        <authorList>
            <consortium name="Maize Genome Sequencing Project"/>
            <person name="Ware D."/>
        </authorList>
    </citation>
    <scope>NUCLEOTIDE SEQUENCE [LARGE SCALE GENOMIC DNA]</scope>
    <source>
        <tissue evidence="2">Seedling</tissue>
    </source>
</reference>
<proteinExistence type="evidence at transcript level"/>
<dbReference type="eggNOG" id="ENOG502R2NM">
    <property type="taxonomic scope" value="Eukaryota"/>
</dbReference>